<reference evidence="1 2" key="1">
    <citation type="submission" date="2012-09" db="EMBL/GenBank/DDBJ databases">
        <title>Genome Sequence of alkane-degrading Bacterium Alcanivorax sp. 6-D-6.</title>
        <authorList>
            <person name="Lai Q."/>
            <person name="Shao Z."/>
        </authorList>
    </citation>
    <scope>NUCLEOTIDE SEQUENCE [LARGE SCALE GENOMIC DNA]</scope>
    <source>
        <strain evidence="1 2">6-D-6</strain>
    </source>
</reference>
<protein>
    <submittedName>
        <fullName evidence="1">Phosphoribulokinase</fullName>
    </submittedName>
</protein>
<evidence type="ECO:0000313" key="1">
    <source>
        <dbReference type="EMBL" id="KAF0805900.1"/>
    </source>
</evidence>
<dbReference type="SUPFAM" id="SSF52540">
    <property type="entry name" value="P-loop containing nucleoside triphosphate hydrolases"/>
    <property type="match status" value="1"/>
</dbReference>
<dbReference type="RefSeq" id="WP_201303749.1">
    <property type="nucleotide sequence ID" value="NZ_AQPF01000012.1"/>
</dbReference>
<name>A0ABQ6Y8H0_9GAMM</name>
<organism evidence="1 2">
    <name type="scientific">Alcanivorax xiamenensis</name>
    <dbReference type="NCBI Taxonomy" id="1177156"/>
    <lineage>
        <taxon>Bacteria</taxon>
        <taxon>Pseudomonadati</taxon>
        <taxon>Pseudomonadota</taxon>
        <taxon>Gammaproteobacteria</taxon>
        <taxon>Oceanospirillales</taxon>
        <taxon>Alcanivoracaceae</taxon>
        <taxon>Alcanivorax</taxon>
    </lineage>
</organism>
<evidence type="ECO:0000313" key="2">
    <source>
        <dbReference type="Proteomes" id="UP000771797"/>
    </source>
</evidence>
<dbReference type="InterPro" id="IPR027417">
    <property type="entry name" value="P-loop_NTPase"/>
</dbReference>
<sequence>MKQRKALLQRIAAVITNKMNGATLRVAVDGADGAGKSTFADELWRMLRADEIRVIRASVDGFHNPEVVRYRRGRYSPEGFYYDSYDYEALVPGPPSESPLHGRTGLL</sequence>
<proteinExistence type="predicted"/>
<dbReference type="Gene3D" id="3.40.50.300">
    <property type="entry name" value="P-loop containing nucleotide triphosphate hydrolases"/>
    <property type="match status" value="1"/>
</dbReference>
<dbReference type="Proteomes" id="UP000771797">
    <property type="component" value="Unassembled WGS sequence"/>
</dbReference>
<accession>A0ABQ6Y8H0</accession>
<gene>
    <name evidence="1" type="ORF">A6D6_01956</name>
</gene>
<comment type="caution">
    <text evidence="1">The sequence shown here is derived from an EMBL/GenBank/DDBJ whole genome shotgun (WGS) entry which is preliminary data.</text>
</comment>
<keyword evidence="2" id="KW-1185">Reference proteome</keyword>
<dbReference type="EMBL" id="AQPF01000012">
    <property type="protein sequence ID" value="KAF0805900.1"/>
    <property type="molecule type" value="Genomic_DNA"/>
</dbReference>